<name>A0A5C2H5C8_9BACT</name>
<dbReference type="PANTHER" id="PTHR34322">
    <property type="entry name" value="TRANSPOSASE, Y1_TNP DOMAIN-CONTAINING"/>
    <property type="match status" value="1"/>
</dbReference>
<dbReference type="Pfam" id="PF01797">
    <property type="entry name" value="Y1_Tnp"/>
    <property type="match status" value="1"/>
</dbReference>
<dbReference type="InterPro" id="IPR002686">
    <property type="entry name" value="Transposase_17"/>
</dbReference>
<dbReference type="RefSeq" id="WP_130233112.1">
    <property type="nucleotide sequence ID" value="NZ_BMEF01000019.1"/>
</dbReference>
<dbReference type="Gene3D" id="3.30.70.1290">
    <property type="entry name" value="Transposase IS200-like"/>
    <property type="match status" value="1"/>
</dbReference>
<dbReference type="Gene3D" id="1.10.10.60">
    <property type="entry name" value="Homeodomain-like"/>
    <property type="match status" value="1"/>
</dbReference>
<dbReference type="KEGG" id="apai:APAC_1031"/>
<reference evidence="1 2" key="2">
    <citation type="submission" date="2019-09" db="EMBL/GenBank/DDBJ databases">
        <title>Complete genome sequencing of four Arcobacter species reveals a diverse suite of mobile elements.</title>
        <authorList>
            <person name="Miller W.G."/>
            <person name="Yee E."/>
            <person name="Bono J.L."/>
        </authorList>
    </citation>
    <scope>NUCLEOTIDE SEQUENCE [LARGE SCALE GENOMIC DNA]</scope>
    <source>
        <strain evidence="1 2">LMG 26638</strain>
    </source>
</reference>
<dbReference type="GO" id="GO:0003677">
    <property type="term" value="F:DNA binding"/>
    <property type="evidence" value="ECO:0007669"/>
    <property type="project" value="InterPro"/>
</dbReference>
<evidence type="ECO:0000313" key="2">
    <source>
        <dbReference type="Proteomes" id="UP000322726"/>
    </source>
</evidence>
<organism evidence="1 2">
    <name type="scientific">Malaciobacter pacificus</name>
    <dbReference type="NCBI Taxonomy" id="1080223"/>
    <lineage>
        <taxon>Bacteria</taxon>
        <taxon>Pseudomonadati</taxon>
        <taxon>Campylobacterota</taxon>
        <taxon>Epsilonproteobacteria</taxon>
        <taxon>Campylobacterales</taxon>
        <taxon>Arcobacteraceae</taxon>
        <taxon>Malaciobacter</taxon>
    </lineage>
</organism>
<dbReference type="GO" id="GO:0004803">
    <property type="term" value="F:transposase activity"/>
    <property type="evidence" value="ECO:0007669"/>
    <property type="project" value="InterPro"/>
</dbReference>
<dbReference type="PANTHER" id="PTHR34322:SF2">
    <property type="entry name" value="TRANSPOSASE IS200-LIKE DOMAIN-CONTAINING PROTEIN"/>
    <property type="match status" value="1"/>
</dbReference>
<dbReference type="AlphaFoldDB" id="A0A5C2H5C8"/>
<dbReference type="OrthoDB" id="9800147at2"/>
<dbReference type="SMART" id="SM01321">
    <property type="entry name" value="Y1_Tnp"/>
    <property type="match status" value="1"/>
</dbReference>
<proteinExistence type="predicted"/>
<reference evidence="2" key="1">
    <citation type="submission" date="2019-09" db="EMBL/GenBank/DDBJ databases">
        <title>Complete genome sequencing of four Arcobacter species reveals a diverse suite of mobile elements.</title>
        <authorList>
            <person name="On S.L.W."/>
            <person name="Miller W.G."/>
            <person name="Biggs P."/>
            <person name="Cornelius A."/>
            <person name="Vandamme P."/>
        </authorList>
    </citation>
    <scope>NUCLEOTIDE SEQUENCE [LARGE SCALE GENOMIC DNA]</scope>
    <source>
        <strain evidence="2">LMG 26638</strain>
    </source>
</reference>
<protein>
    <submittedName>
        <fullName evidence="1">Transposase</fullName>
    </submittedName>
</protein>
<dbReference type="SUPFAM" id="SSF143422">
    <property type="entry name" value="Transposase IS200-like"/>
    <property type="match status" value="1"/>
</dbReference>
<sequence>MPRRPRIEISGFYHVVNRGVERRVVFYDRCDFEYFIILLSDGCEKFNITLHNYCLMNNHYHLLIELKDENLSKFMRYLNSTYAIYFNKKYKRVGHLWQGRFKSWYVVNEVYLYTLIRYIEQNPLKAKLVEKIEHYPYSSSYYFFKKEEVPNYLRNSWIVKTYEKNIKRINDFFSLDIDSFDLKELTKASNLVDAPNIDKKIYEEKLIELFKGITDKKIRNNYIFEAYNQGYSQYMIAKTIGISQPAVNGIIKRMSK</sequence>
<dbReference type="Proteomes" id="UP000322726">
    <property type="component" value="Chromosome"/>
</dbReference>
<reference evidence="1 2" key="3">
    <citation type="submission" date="2019-09" db="EMBL/GenBank/DDBJ databases">
        <title>Taxonomic note: a critical rebuttal of the proposed division of the genus Arcobacter into six genera, emended descriptions of Arcobacter anaerophilus and the genus Arcobacter, and an assessment of genus-level boundaries for Epsilonproteobacteria using in silico genomic comparator tools.</title>
        <authorList>
            <person name="On S.L.W."/>
            <person name="Miller W.G."/>
            <person name="Biggs P."/>
            <person name="Cornelius A."/>
            <person name="Vandamme P."/>
        </authorList>
    </citation>
    <scope>NUCLEOTIDE SEQUENCE [LARGE SCALE GENOMIC DNA]</scope>
    <source>
        <strain evidence="1 2">LMG 26638</strain>
    </source>
</reference>
<keyword evidence="2" id="KW-1185">Reference proteome</keyword>
<dbReference type="InterPro" id="IPR036515">
    <property type="entry name" value="Transposase_17_sf"/>
</dbReference>
<dbReference type="EMBL" id="CP035928">
    <property type="protein sequence ID" value="QEP34157.1"/>
    <property type="molecule type" value="Genomic_DNA"/>
</dbReference>
<dbReference type="GO" id="GO:0006313">
    <property type="term" value="P:DNA transposition"/>
    <property type="evidence" value="ECO:0007669"/>
    <property type="project" value="InterPro"/>
</dbReference>
<accession>A0A5C2H5C8</accession>
<evidence type="ECO:0000313" key="1">
    <source>
        <dbReference type="EMBL" id="QEP34157.1"/>
    </source>
</evidence>
<gene>
    <name evidence="1" type="ORF">APAC_1031</name>
</gene>